<feature type="transmembrane region" description="Helical" evidence="5">
    <location>
        <begin position="228"/>
        <end position="249"/>
    </location>
</feature>
<dbReference type="PANTHER" id="PTHR43027">
    <property type="entry name" value="DOXORUBICIN RESISTANCE ABC TRANSPORTER PERMEASE PROTEIN DRRC-RELATED"/>
    <property type="match status" value="1"/>
</dbReference>
<evidence type="ECO:0000256" key="1">
    <source>
        <dbReference type="ARBA" id="ARBA00004141"/>
    </source>
</evidence>
<feature type="transmembrane region" description="Helical" evidence="5">
    <location>
        <begin position="291"/>
        <end position="310"/>
    </location>
</feature>
<evidence type="ECO:0000259" key="6">
    <source>
        <dbReference type="PROSITE" id="PS51012"/>
    </source>
</evidence>
<keyword evidence="8" id="KW-1185">Reference proteome</keyword>
<feature type="domain" description="ABC transmembrane type-2" evidence="6">
    <location>
        <begin position="144"/>
        <end position="373"/>
    </location>
</feature>
<dbReference type="PROSITE" id="PS51012">
    <property type="entry name" value="ABC_TM2"/>
    <property type="match status" value="1"/>
</dbReference>
<keyword evidence="3 5" id="KW-1133">Transmembrane helix</keyword>
<reference evidence="7" key="1">
    <citation type="submission" date="2021-04" db="EMBL/GenBank/DDBJ databases">
        <authorList>
            <person name="Postec A."/>
        </authorList>
    </citation>
    <scope>NUCLEOTIDE SEQUENCE</scope>
    <source>
        <strain evidence="7">F1F22</strain>
    </source>
</reference>
<protein>
    <submittedName>
        <fullName evidence="7">ABC transporter permease</fullName>
    </submittedName>
</protein>
<keyword evidence="2 5" id="KW-0812">Transmembrane</keyword>
<evidence type="ECO:0000313" key="7">
    <source>
        <dbReference type="EMBL" id="URA11000.1"/>
    </source>
</evidence>
<dbReference type="Gene3D" id="3.40.1710.10">
    <property type="entry name" value="abc type-2 transporter like domain"/>
    <property type="match status" value="1"/>
</dbReference>
<dbReference type="InterPro" id="IPR052902">
    <property type="entry name" value="ABC-2_transporter"/>
</dbReference>
<feature type="transmembrane region" description="Helical" evidence="5">
    <location>
        <begin position="345"/>
        <end position="367"/>
    </location>
</feature>
<name>A0AAX3BFE1_9SPIR</name>
<dbReference type="RefSeq" id="WP_271436131.1">
    <property type="nucleotide sequence ID" value="NZ_CP073355.1"/>
</dbReference>
<dbReference type="InterPro" id="IPR047817">
    <property type="entry name" value="ABC2_TM_bact-type"/>
</dbReference>
<reference evidence="7" key="2">
    <citation type="submission" date="2022-06" db="EMBL/GenBank/DDBJ databases">
        <title>Thermospira aquatica gen. nov., sp. nov.</title>
        <authorList>
            <person name="Ben Ali Gam Z."/>
            <person name="Labat M."/>
        </authorList>
    </citation>
    <scope>NUCLEOTIDE SEQUENCE</scope>
    <source>
        <strain evidence="7">F1F22</strain>
    </source>
</reference>
<dbReference type="KEGG" id="taqu:KDW03_04140"/>
<comment type="subcellular location">
    <subcellularLocation>
        <location evidence="1">Membrane</location>
        <topology evidence="1">Multi-pass membrane protein</topology>
    </subcellularLocation>
</comment>
<dbReference type="Pfam" id="PF12698">
    <property type="entry name" value="ABC2_membrane_3"/>
    <property type="match status" value="1"/>
</dbReference>
<evidence type="ECO:0000256" key="3">
    <source>
        <dbReference type="ARBA" id="ARBA00022989"/>
    </source>
</evidence>
<gene>
    <name evidence="7" type="ORF">KDW03_04140</name>
</gene>
<organism evidence="7 8">
    <name type="scientific">Thermospira aquatica</name>
    <dbReference type="NCBI Taxonomy" id="2828656"/>
    <lineage>
        <taxon>Bacteria</taxon>
        <taxon>Pseudomonadati</taxon>
        <taxon>Spirochaetota</taxon>
        <taxon>Spirochaetia</taxon>
        <taxon>Brevinematales</taxon>
        <taxon>Thermospiraceae</taxon>
        <taxon>Thermospira</taxon>
    </lineage>
</organism>
<dbReference type="Proteomes" id="UP001056539">
    <property type="component" value="Chromosome"/>
</dbReference>
<dbReference type="AlphaFoldDB" id="A0AAX3BFE1"/>
<dbReference type="GO" id="GO:0016020">
    <property type="term" value="C:membrane"/>
    <property type="evidence" value="ECO:0007669"/>
    <property type="project" value="UniProtKB-SubCell"/>
</dbReference>
<dbReference type="InterPro" id="IPR013525">
    <property type="entry name" value="ABC2_TM"/>
</dbReference>
<evidence type="ECO:0000256" key="5">
    <source>
        <dbReference type="SAM" id="Phobius"/>
    </source>
</evidence>
<evidence type="ECO:0000313" key="8">
    <source>
        <dbReference type="Proteomes" id="UP001056539"/>
    </source>
</evidence>
<feature type="transmembrane region" description="Helical" evidence="5">
    <location>
        <begin position="28"/>
        <end position="47"/>
    </location>
</feature>
<accession>A0AAX3BFE1</accession>
<feature type="transmembrane region" description="Helical" evidence="5">
    <location>
        <begin position="258"/>
        <end position="285"/>
    </location>
</feature>
<evidence type="ECO:0000256" key="2">
    <source>
        <dbReference type="ARBA" id="ARBA00022692"/>
    </source>
</evidence>
<dbReference type="PANTHER" id="PTHR43027:SF2">
    <property type="entry name" value="TRANSPORT PERMEASE PROTEIN"/>
    <property type="match status" value="1"/>
</dbReference>
<evidence type="ECO:0000256" key="4">
    <source>
        <dbReference type="ARBA" id="ARBA00023136"/>
    </source>
</evidence>
<dbReference type="EMBL" id="CP073355">
    <property type="protein sequence ID" value="URA11000.1"/>
    <property type="molecule type" value="Genomic_DNA"/>
</dbReference>
<proteinExistence type="predicted"/>
<sequence>MREKQTVVSSLWSWFFVQMKLFFREPAAVFWIVVFPLLLLVIMGSIFSRYEQPMIRVAVYDGDGTDVSRGLVEGLGRLGVFVVEEMASREEVERKVQQNTVVLGILLSSGFGEEIRRDGNPFFEVLYNASQKEMNTIAFSILDSILYEEIIQRKKVEGKITYLTKEIKGRMETSYVDFLLPGLLALVVLSSVFFSFGQKMIVYREYGVLKQLSLFPVPGMVYVGGDGLAQFLVTLVQGGVLCGVGFFLYRVHLPSSLVLWLGMIVYLGFGFFALATVALFVAGFAKTSQGSIAILNLFAYVMMFLGGLYFPLGQMPVVLQWVAYALPATHFLEGLRFFFVEDGDLMVVVRGGGILLAYTLVAFPLVVRRFRWISGE</sequence>
<feature type="transmembrane region" description="Helical" evidence="5">
    <location>
        <begin position="317"/>
        <end position="339"/>
    </location>
</feature>
<feature type="transmembrane region" description="Helical" evidence="5">
    <location>
        <begin position="175"/>
        <end position="196"/>
    </location>
</feature>
<keyword evidence="4 5" id="KW-0472">Membrane</keyword>
<dbReference type="GO" id="GO:0140359">
    <property type="term" value="F:ABC-type transporter activity"/>
    <property type="evidence" value="ECO:0007669"/>
    <property type="project" value="InterPro"/>
</dbReference>